<feature type="coiled-coil region" evidence="1">
    <location>
        <begin position="1040"/>
        <end position="1074"/>
    </location>
</feature>
<dbReference type="eggNOG" id="ENOG502S3RN">
    <property type="taxonomic scope" value="Eukaryota"/>
</dbReference>
<protein>
    <submittedName>
        <fullName evidence="3">NUDIX family hydrolase</fullName>
    </submittedName>
</protein>
<gene>
    <name evidence="3" type="ORF">TTHERM_00050610</name>
</gene>
<feature type="coiled-coil region" evidence="1">
    <location>
        <begin position="68"/>
        <end position="134"/>
    </location>
</feature>
<dbReference type="KEGG" id="tet:TTHERM_00050610"/>
<reference evidence="4" key="1">
    <citation type="journal article" date="2006" name="PLoS Biol.">
        <title>Macronuclear genome sequence of the ciliate Tetrahymena thermophila, a model eukaryote.</title>
        <authorList>
            <person name="Eisen J.A."/>
            <person name="Coyne R.S."/>
            <person name="Wu M."/>
            <person name="Wu D."/>
            <person name="Thiagarajan M."/>
            <person name="Wortman J.R."/>
            <person name="Badger J.H."/>
            <person name="Ren Q."/>
            <person name="Amedeo P."/>
            <person name="Jones K.M."/>
            <person name="Tallon L.J."/>
            <person name="Delcher A.L."/>
            <person name="Salzberg S.L."/>
            <person name="Silva J.C."/>
            <person name="Haas B.J."/>
            <person name="Majoros W.H."/>
            <person name="Farzad M."/>
            <person name="Carlton J.M."/>
            <person name="Smith R.K. Jr."/>
            <person name="Garg J."/>
            <person name="Pearlman R.E."/>
            <person name="Karrer K.M."/>
            <person name="Sun L."/>
            <person name="Manning G."/>
            <person name="Elde N.C."/>
            <person name="Turkewitz A.P."/>
            <person name="Asai D.J."/>
            <person name="Wilkes D.E."/>
            <person name="Wang Y."/>
            <person name="Cai H."/>
            <person name="Collins K."/>
            <person name="Stewart B.A."/>
            <person name="Lee S.R."/>
            <person name="Wilamowska K."/>
            <person name="Weinberg Z."/>
            <person name="Ruzzo W.L."/>
            <person name="Wloga D."/>
            <person name="Gaertig J."/>
            <person name="Frankel J."/>
            <person name="Tsao C.-C."/>
            <person name="Gorovsky M.A."/>
            <person name="Keeling P.J."/>
            <person name="Waller R.F."/>
            <person name="Patron N.J."/>
            <person name="Cherry J.M."/>
            <person name="Stover N.A."/>
            <person name="Krieger C.J."/>
            <person name="del Toro C."/>
            <person name="Ryder H.F."/>
            <person name="Williamson S.C."/>
            <person name="Barbeau R.A."/>
            <person name="Hamilton E.P."/>
            <person name="Orias E."/>
        </authorList>
    </citation>
    <scope>NUCLEOTIDE SEQUENCE [LARGE SCALE GENOMIC DNA]</scope>
    <source>
        <strain evidence="4">SB210</strain>
    </source>
</reference>
<feature type="region of interest" description="Disordered" evidence="2">
    <location>
        <begin position="450"/>
        <end position="476"/>
    </location>
</feature>
<dbReference type="AlphaFoldDB" id="Q23D29"/>
<sequence length="1080" mass="127335">MRNSKNYSESYIRRDTPSFQQEEYPKHVQFVGEHKPAKEKSPSQSRGRQQAKLADLCSEDKHKIGQILQKLTQESEEKKLLYQQLVQTQQIYEEKIDKIRKNSQDIYQDTRNLRKEYNEQIKQLEESTNLLKSRSLKMSRNYTKADEKNYESDQIKKTIELIHQIKQQNPEQNKIQQQFLRENDELLLQSQPNSLYKQILTEESEYKGNDVLKLSDIKSSGKFQEGQLLKYSQNYNTYRNHRPQTIQEDKGYNTTSRYKNHSVHMQTSSENVVNKMNDLLYNNQVSISTGRYRNQSAHQSSQQNESQNLIVSNSENGLKESKISIKKKEINSLKEEIDYLAQSLKGMGKRQRKGLNKDGETPYKNKQSTQEDSKFVSPNFKPLINNNLKGDSNIEKGNQTQDGQLNSKQLITVQSVDQEQETFYCEKEDNKKNQQEDFKFNKINNILFQESQKNNKKQPNNNSRSFSNKLSNQKQDNVIEEAKHDILKSRKLLDQMKQSQLQSEEYDYEQFDVEDSELKLSNLRLNNSFQSTYRNPIITCSSSQQKDSENIFPKSASHTLPTMPKQNIDSVKNIVDYLSPQEMIKLKQQIDMKLSSVAGSDQLSKDSKNNYHHQKDSNEGRKKSPSPFSSKIKQFMQIKERIIGENKSIKNTQQQQINESKNMQNEQNIENQNVKKQLYDEFKSVQSDDKKQLLEIQKVYQNHQEKALKLNHFEENPHFFNDSYTQKQNQAKFYSNSTQIKSQNFNQQSNVFESQSTNLTHNIVSQNNSRIYQQYTQQNAFSKNHSLQQLCQGDKYEGQFEQNQENGKNQQILRNIQSSSQSNQVNNNYLNYENESKNCFDTFCMNESFNNKSFQNNYQQNDDILEHYHYQQKQKQQKIYQSSSNTQNQPINQVYQPYVQQASYQVNEENDRKTLKDQFIQVNKNNTNFLFQQNESTLPKGYQKAQSSRDFVHINMKENQQNYSNIQQQPAGKKVKCDEYEYEILDLLNKQDSSSKKQEIVNEIKTFKKPKSLERQALHNQFMQNFLLSNDSKIETQELLQRYNKLVGQISEKLKEKEIEKKQQQIKNKKTIQNKSVFKI</sequence>
<name>Q23D29_TETTS</name>
<proteinExistence type="predicted"/>
<feature type="compositionally biased region" description="Polar residues" evidence="2">
    <location>
        <begin position="466"/>
        <end position="476"/>
    </location>
</feature>
<feature type="region of interest" description="Disordered" evidence="2">
    <location>
        <begin position="291"/>
        <end position="310"/>
    </location>
</feature>
<keyword evidence="4" id="KW-1185">Reference proteome</keyword>
<evidence type="ECO:0000256" key="2">
    <source>
        <dbReference type="SAM" id="MobiDB-lite"/>
    </source>
</evidence>
<keyword evidence="3" id="KW-0378">Hydrolase</keyword>
<feature type="compositionally biased region" description="Basic and acidic residues" evidence="2">
    <location>
        <begin position="32"/>
        <end position="41"/>
    </location>
</feature>
<feature type="region of interest" description="Disordered" evidence="2">
    <location>
        <begin position="600"/>
        <end position="629"/>
    </location>
</feature>
<feature type="compositionally biased region" description="Polar residues" evidence="2">
    <location>
        <begin position="384"/>
        <end position="406"/>
    </location>
</feature>
<feature type="compositionally biased region" description="Basic and acidic residues" evidence="2">
    <location>
        <begin position="603"/>
        <end position="622"/>
    </location>
</feature>
<feature type="region of interest" description="Disordered" evidence="2">
    <location>
        <begin position="346"/>
        <end position="406"/>
    </location>
</feature>
<dbReference type="Proteomes" id="UP000009168">
    <property type="component" value="Unassembled WGS sequence"/>
</dbReference>
<dbReference type="GeneID" id="7829146"/>
<feature type="region of interest" description="Disordered" evidence="2">
    <location>
        <begin position="1"/>
        <end position="50"/>
    </location>
</feature>
<dbReference type="GO" id="GO:0016787">
    <property type="term" value="F:hydrolase activity"/>
    <property type="evidence" value="ECO:0007669"/>
    <property type="project" value="UniProtKB-KW"/>
</dbReference>
<keyword evidence="1" id="KW-0175">Coiled coil</keyword>
<accession>Q23D29</accession>
<dbReference type="InParanoid" id="Q23D29"/>
<evidence type="ECO:0000313" key="3">
    <source>
        <dbReference type="EMBL" id="EAR94353.2"/>
    </source>
</evidence>
<feature type="compositionally biased region" description="Low complexity" evidence="2">
    <location>
        <begin position="450"/>
        <end position="465"/>
    </location>
</feature>
<organism evidence="3 4">
    <name type="scientific">Tetrahymena thermophila (strain SB210)</name>
    <dbReference type="NCBI Taxonomy" id="312017"/>
    <lineage>
        <taxon>Eukaryota</taxon>
        <taxon>Sar</taxon>
        <taxon>Alveolata</taxon>
        <taxon>Ciliophora</taxon>
        <taxon>Intramacronucleata</taxon>
        <taxon>Oligohymenophorea</taxon>
        <taxon>Hymenostomatida</taxon>
        <taxon>Tetrahymenina</taxon>
        <taxon>Tetrahymenidae</taxon>
        <taxon>Tetrahymena</taxon>
    </lineage>
</organism>
<feature type="compositionally biased region" description="Basic and acidic residues" evidence="2">
    <location>
        <begin position="355"/>
        <end position="374"/>
    </location>
</feature>
<dbReference type="RefSeq" id="XP_001014857.2">
    <property type="nucleotide sequence ID" value="XM_001014857.2"/>
</dbReference>
<dbReference type="EMBL" id="GG662712">
    <property type="protein sequence ID" value="EAR94353.2"/>
    <property type="molecule type" value="Genomic_DNA"/>
</dbReference>
<evidence type="ECO:0000256" key="1">
    <source>
        <dbReference type="SAM" id="Coils"/>
    </source>
</evidence>
<evidence type="ECO:0000313" key="4">
    <source>
        <dbReference type="Proteomes" id="UP000009168"/>
    </source>
</evidence>
<dbReference type="HOGENOM" id="CLU_263639_0_0_1"/>